<dbReference type="InterPro" id="IPR000742">
    <property type="entry name" value="EGF"/>
</dbReference>
<keyword evidence="11" id="KW-0812">Transmembrane</keyword>
<feature type="transmembrane region" description="Helical" evidence="11">
    <location>
        <begin position="3346"/>
        <end position="3372"/>
    </location>
</feature>
<feature type="region of interest" description="Disordered" evidence="10">
    <location>
        <begin position="45"/>
        <end position="65"/>
    </location>
</feature>
<dbReference type="Gene3D" id="2.60.40.10">
    <property type="entry name" value="Immunoglobulins"/>
    <property type="match status" value="7"/>
</dbReference>
<dbReference type="PROSITE" id="PS00022">
    <property type="entry name" value="EGF_1"/>
    <property type="match status" value="1"/>
</dbReference>
<dbReference type="CDD" id="cd00063">
    <property type="entry name" value="FN3"/>
    <property type="match status" value="5"/>
</dbReference>
<dbReference type="NCBIfam" id="TIGR01376">
    <property type="entry name" value="POMP_repeat"/>
    <property type="match status" value="1"/>
</dbReference>
<dbReference type="Gene3D" id="3.80.10.10">
    <property type="entry name" value="Ribonuclease Inhibitor"/>
    <property type="match status" value="2"/>
</dbReference>
<keyword evidence="5" id="KW-0732">Signal</keyword>
<dbReference type="InterPro" id="IPR006626">
    <property type="entry name" value="PbH1"/>
</dbReference>
<keyword evidence="16" id="KW-1185">Reference proteome</keyword>
<evidence type="ECO:0000259" key="12">
    <source>
        <dbReference type="PROSITE" id="PS01180"/>
    </source>
</evidence>
<feature type="transmembrane region" description="Helical" evidence="11">
    <location>
        <begin position="3183"/>
        <end position="3210"/>
    </location>
</feature>
<feature type="transmembrane region" description="Helical" evidence="11">
    <location>
        <begin position="3384"/>
        <end position="3405"/>
    </location>
</feature>
<dbReference type="PANTHER" id="PTHR11319:SF35">
    <property type="entry name" value="OUTER MEMBRANE PROTEIN PMPC-RELATED"/>
    <property type="match status" value="1"/>
</dbReference>
<dbReference type="PROSITE" id="PS50853">
    <property type="entry name" value="FN3"/>
    <property type="match status" value="7"/>
</dbReference>
<dbReference type="Pfam" id="PF00041">
    <property type="entry name" value="fn3"/>
    <property type="match status" value="3"/>
</dbReference>
<evidence type="ECO:0000259" key="13">
    <source>
        <dbReference type="PROSITE" id="PS50026"/>
    </source>
</evidence>
<feature type="transmembrane region" description="Helical" evidence="11">
    <location>
        <begin position="3320"/>
        <end position="3340"/>
    </location>
</feature>
<feature type="transmembrane region" description="Helical" evidence="11">
    <location>
        <begin position="2819"/>
        <end position="2840"/>
    </location>
</feature>
<feature type="domain" description="CUB" evidence="12">
    <location>
        <begin position="928"/>
        <end position="1043"/>
    </location>
</feature>
<dbReference type="SMART" id="SM00060">
    <property type="entry name" value="FN3"/>
    <property type="match status" value="8"/>
</dbReference>
<feature type="domain" description="Fibronectin type-III" evidence="14">
    <location>
        <begin position="342"/>
        <end position="439"/>
    </location>
</feature>
<dbReference type="SUPFAM" id="SSF49265">
    <property type="entry name" value="Fibronectin type III"/>
    <property type="match status" value="5"/>
</dbReference>
<dbReference type="InterPro" id="IPR000859">
    <property type="entry name" value="CUB_dom"/>
</dbReference>
<dbReference type="PROSITE" id="PS01186">
    <property type="entry name" value="EGF_2"/>
    <property type="match status" value="1"/>
</dbReference>
<keyword evidence="8" id="KW-0998">Cell outer membrane</keyword>
<dbReference type="InterPro" id="IPR011050">
    <property type="entry name" value="Pectin_lyase_fold/virulence"/>
</dbReference>
<name>A0A1W0ACN6_9STRA</name>
<feature type="domain" description="Fibronectin type-III" evidence="14">
    <location>
        <begin position="536"/>
        <end position="655"/>
    </location>
</feature>
<feature type="domain" description="Fibronectin type-III" evidence="14">
    <location>
        <begin position="52"/>
        <end position="151"/>
    </location>
</feature>
<evidence type="ECO:0000256" key="7">
    <source>
        <dbReference type="ARBA" id="ARBA00023157"/>
    </source>
</evidence>
<keyword evidence="4" id="KW-0964">Secreted</keyword>
<dbReference type="InterPro" id="IPR003961">
    <property type="entry name" value="FN3_dom"/>
</dbReference>
<keyword evidence="11" id="KW-1133">Transmembrane helix</keyword>
<evidence type="ECO:0000313" key="15">
    <source>
        <dbReference type="EMBL" id="OQS07790.1"/>
    </source>
</evidence>
<dbReference type="SMART" id="SM00368">
    <property type="entry name" value="LRR_RI"/>
    <property type="match status" value="6"/>
</dbReference>
<dbReference type="InterPro" id="IPR035914">
    <property type="entry name" value="Sperma_CUB_dom_sf"/>
</dbReference>
<evidence type="ECO:0000256" key="8">
    <source>
        <dbReference type="ARBA" id="ARBA00023237"/>
    </source>
</evidence>
<dbReference type="PANTHER" id="PTHR11319">
    <property type="entry name" value="G PROTEIN-COUPLED RECEPTOR-RELATED"/>
    <property type="match status" value="1"/>
</dbReference>
<evidence type="ECO:0000256" key="1">
    <source>
        <dbReference type="ARBA" id="ARBA00004196"/>
    </source>
</evidence>
<evidence type="ECO:0000256" key="10">
    <source>
        <dbReference type="SAM" id="MobiDB-lite"/>
    </source>
</evidence>
<dbReference type="CDD" id="cd00055">
    <property type="entry name" value="EGF_Lam"/>
    <property type="match status" value="1"/>
</dbReference>
<comment type="caution">
    <text evidence="9">Lacks conserved residue(s) required for the propagation of feature annotation.</text>
</comment>
<comment type="caution">
    <text evidence="15">The sequence shown here is derived from an EMBL/GenBank/DDBJ whole genome shotgun (WGS) entry which is preliminary data.</text>
</comment>
<feature type="transmembrane region" description="Helical" evidence="11">
    <location>
        <begin position="2977"/>
        <end position="2996"/>
    </location>
</feature>
<evidence type="ECO:0000256" key="11">
    <source>
        <dbReference type="SAM" id="Phobius"/>
    </source>
</evidence>
<evidence type="ECO:0000256" key="9">
    <source>
        <dbReference type="PROSITE-ProRule" id="PRU00076"/>
    </source>
</evidence>
<keyword evidence="6 11" id="KW-0472">Membrane</keyword>
<reference evidence="15 16" key="1">
    <citation type="journal article" date="2014" name="Genome Biol. Evol.">
        <title>The secreted proteins of Achlya hypogyna and Thraustotheca clavata identify the ancestral oomycete secretome and reveal gene acquisitions by horizontal gene transfer.</title>
        <authorList>
            <person name="Misner I."/>
            <person name="Blouin N."/>
            <person name="Leonard G."/>
            <person name="Richards T.A."/>
            <person name="Lane C.E."/>
        </authorList>
    </citation>
    <scope>NUCLEOTIDE SEQUENCE [LARGE SCALE GENOMIC DNA]</scope>
    <source>
        <strain evidence="15 16">ATCC 34112</strain>
    </source>
</reference>
<feature type="compositionally biased region" description="Polar residues" evidence="10">
    <location>
        <begin position="640"/>
        <end position="650"/>
    </location>
</feature>
<feature type="domain" description="Fibronectin type-III" evidence="14">
    <location>
        <begin position="444"/>
        <end position="531"/>
    </location>
</feature>
<dbReference type="SMART" id="SM00710">
    <property type="entry name" value="PbH1"/>
    <property type="match status" value="22"/>
</dbReference>
<dbReference type="InterPro" id="IPR001611">
    <property type="entry name" value="Leu-rich_rpt"/>
</dbReference>
<dbReference type="InterPro" id="IPR013783">
    <property type="entry name" value="Ig-like_fold"/>
</dbReference>
<accession>A0A1W0ACN6</accession>
<keyword evidence="9" id="KW-0245">EGF-like domain</keyword>
<comment type="subcellular location">
    <subcellularLocation>
        <location evidence="1">Cell envelope</location>
    </subcellularLocation>
    <subcellularLocation>
        <location evidence="2">Cell outer membrane</location>
    </subcellularLocation>
    <subcellularLocation>
        <location evidence="3">Secreted</location>
    </subcellularLocation>
</comment>
<feature type="transmembrane region" description="Helical" evidence="11">
    <location>
        <begin position="2944"/>
        <end position="2965"/>
    </location>
</feature>
<dbReference type="InterPro" id="IPR032675">
    <property type="entry name" value="LRR_dom_sf"/>
</dbReference>
<dbReference type="SMART" id="SM00042">
    <property type="entry name" value="CUB"/>
    <property type="match status" value="1"/>
</dbReference>
<proteinExistence type="predicted"/>
<feature type="domain" description="Fibronectin type-III" evidence="14">
    <location>
        <begin position="755"/>
        <end position="845"/>
    </location>
</feature>
<feature type="domain" description="EGF-like" evidence="13">
    <location>
        <begin position="1052"/>
        <end position="1089"/>
    </location>
</feature>
<dbReference type="SUPFAM" id="SSF51126">
    <property type="entry name" value="Pectin lyase-like"/>
    <property type="match status" value="6"/>
</dbReference>
<dbReference type="GO" id="GO:0005576">
    <property type="term" value="C:extracellular region"/>
    <property type="evidence" value="ECO:0007669"/>
    <property type="project" value="UniProtKB-SubCell"/>
</dbReference>
<gene>
    <name evidence="15" type="ORF">THRCLA_00212</name>
</gene>
<dbReference type="CDD" id="cd00041">
    <property type="entry name" value="CUB"/>
    <property type="match status" value="1"/>
</dbReference>
<dbReference type="EMBL" id="JNBS01000086">
    <property type="protein sequence ID" value="OQS07790.1"/>
    <property type="molecule type" value="Genomic_DNA"/>
</dbReference>
<evidence type="ECO:0000259" key="14">
    <source>
        <dbReference type="PROSITE" id="PS50853"/>
    </source>
</evidence>
<sequence length="4416" mass="471024">NAGTIGTALYTVYLPQANKAYTFQAQVANAIGPNNRTMNFTFSTSAPTLPGPPRQVTSPAQTGGEITLSWRPPLNSGGLPITGYRVYYTTAIEQGLAYFSQTSSTNLSVSPLVQETLYIFAVVTVNTLGAVPLPGVGSIVSGGRGIATNATITQLDPSYTVEMKGILWQPAPVQNVLNTIQVTLMYSGSPIVNEIMVALGTASPTFNTTTTVATLPGPPPAPIRLNYSSGSVVKLQVLSPKDTGDWNFYHIRTDIVIVIGGEPVTSFRIFVNNTEVYNFAIVSTTYNSNQLQISQVLLIPGFTPSCLYYVAAVAVNIKSTCVALSLGVIGNSALLQSNSSSLPQPVISITSPETTGGGIRVQWDPPFDIGVGVNSPLYYALYRSSVNTPAWSLMTNSSAVSFWVLNLLPDTTYSFKVAVTSTVGTSGPGAIATFSTAGLSPPGPCDTPTFVRNTGGSITIAWTPPVDNGGRPITSYAIQVDGIDGTQVTTALNYTIIGLLAMTNYSINVAAINLMGTGSASPYATFATGLPSPAAAPSNMTVVGKSGGAVVLQFAPTLDTGGVAPGNIFYSIYANNVLVANISYTAYMAAIAVNSPSSTLAPALLRRLTTTSSSGAVVGNLNPSTTYTFQVQTYSVAGGASPNSVPQQGSTTPPTAPGAPTAPTLQSATGGTLEFVWGPAVDSGGSSITSYQLLLLNVDTLSTYTCQGLFYQCTISGLDGLSNYKATLQVSNSIGASPASNPTLASTLSTSSPSVPVQVAATAVLSDSFTLNWLPPVDNGGFTITNYLITLSVSGQQDVQSSVAINSATLTGLSPNTLYSITVQAVNLETTGLASDPITIQTMQFPNQPQPPQVQCVSSSYVQLTWNAQSNAQSYLITRNDGVTKTLQQTTWLDTTVAPSTQYSYDLQVVLSSGTTPPSFVSTATTLASASIYSECSSATSFPIVQDSYSNRLTKVWRLTAPTGAQQHILLNFTLFSLECDHDQLAIVEYDVLNQQSLLWRGGCDRQGGLLLLSSTANSALQLTLTSDESVTRSGFSFTTSIVNITLTSASPSISCPSVGSTVCSGNGICAGSSGVCSCSVGYTGSDCSQRVLCDPTVPASRCPTNMNLVGKVAVVDPLQGDDNQGTGQLMDYSATGTATKAVRTITGALRLFSNDAALKTILLYPGSYTSLLNCQVSLANSNVRIIGVFGYPSTEFDCPVGQWSFQSSVLTIEGVRFQSRGILETSTQLVMSQQTTLNLLASTLMGGLGTADAGGCLKLDHSALRLNGTILSGCKAQSGGAIYAVESTITMVNSNIRGNTATVDGGGIFMSGTCSLKGASSQISANTASGYGGGIATFGAASMQTILIQSNTAAFGGGISIYGSGLTTTSINVNTNTATTSGGGVYIHRSSTWTDISSLLTSNTAAMYGGALFTLANGDLYFVNTLALANSASMGGGGVALTQTSSNLQGLRIQSCSTSKIGGGLLAVGSNFQLKSVLLNSNTAQTNGGGIALQTSSCVVSNVTTTQNTAQGSGGGVALVDSQLSGSLSVMLDSALTSGGGVFLSGASTLTSASVTNCSAPVGGGIFSISTSMQTQSLQDITVTQCSATTQGGGVALTTVVVQLANVIIGSNQAPVGGGAYLSGSTIVNTAPAKPSALTMNVATQFGGGVATTGSSKVINLSITSNTATLQGGGMYLQGSTTLSSVEINQCSTSGSGGGIALTSATLLHNIVIIRNCAATATGGGIYMTNSNILPLTTSTLSMIVDHNSAVGEGGNCYVDGTSSMSLTSFTNGNAPFGGSLSAQNASGTITSCTFTSSTATSNGGGIRLIGGRWSVSDTILSGNTANQGGGLHLTDSYLTHSNLVISNNIALNSGGGVFLSGASSLVGVKISQITQNQINGAAGANIYCDSASIATISMLSVTKGIADIGGGLYIAPAANVIVDTCTFTQNTARTKGGAIYSDLSIAVRVSSCQVVQNTALEGAAVYHDGGSILYKPRSNLTIESSTILSNTGKTNGVIYCTYSALSMTSTTIAYNNITRGAGGGITAVFHSQLTIDGSNFGCNVASDGGAISVDQSSCLIRNSKLSGSGKGINGLSECTNIPTIHGGLISISSFSQLTIAMASSLLFGTATYGGAIHVSQSNISVVSSALLNHSASQFGGIIYASEATLEIVDADIGFSAAVYDGGAVYLTRNSFASITSSKIHDNVVTNDGAAFLVDIGQNKLHLTNTAIYGNIAQHYGGGISAGRDSENILTGSEVSNNSAVIGGGVYYTDTTLTVTNSKFIGNTALQGGGIAVDRSGVLAASSSNFTLNSASIEGGGVLLLLKASALITQGWFAQNTAGAGGGMATTTLASVVLMNNKFTQNTAQYEGGALLLTGASTTILSESEFVSNKATDGAAIAVLTTALVSMNNVTFTMNEASFRGGGLYFTNFATKSLTGLTVESNSAISGGGVFWIVGSTQYSCTDCVISGNTKYDVATDSTQFQFLWWPQNATSGVSLLQYPDIVSIDDLTDFTTLPASEVWPRIEVQDIYGQRSLTENNTKCSMLNAKSVTNPISFEPSNTVNAVSGVAWFENSFVVASARNSSYFLEAGCTLAGQTVQQTKQIDISVLPCLPGYSLAANSRCNRCSTKQYSLDGVNCYDCPAGAVCTQYVATIAAPKSFSFGVSFPRTQPDFMAFKSPSATQSSCNPYNWDSDDPCRELAEKAAGGTLEPYTTIDLNTVINDCMNHGNAAKMGKYWPIDRKFSCQTNMSLYPCDIPGACPQNIFINTVSDNKSAIPCSPGYENVLCSTCIPGYKRATNGSCERKIFILRKSLTFDVACAQVNAQYREGVTWKNFILPAVAILILLIIAIGLHIVLQDGTEVELLKKATADRKHQIYVEPKKVKSKLQLYIEGKIEAFKAKQAKAAEEKRKKDTTILFGIPPVNALTSVYLNPEKIKIVVGFLQIFGSFKKMYSTNWTNTVNNAMSASSTINLDLISLAGLDCIFQRTFYFDFVLQLGIVGFFMAALFSCYMRGIRTYEAKLSSIPRNCIRCGHPVRDKFSRQVYKDIGHYMGKNHIISPKAKQSLHRLKSIVKSAADTTATELRKLQREFGTSQVKTDVLPIFPSRHLEQPCPTDDVLSGALLDRTLRSNLRVWQARIKLRMNYNTYRAKCFYYLLWLLFTLYPMVSITILNIFNCQNIGGVNYLVEDRRLQCYTLEWSFYATLGFVGVGVWVVGVPMLFFLAVYRVRILNVAPRIHLLRLPRFRDLRAKWTSRMREYFAKERGIHVKTKEIQVVEDSYLQEYMCILNLTDPLNVVKVGFLYNGYLPQFWWFDVLDLMRKLALSSIGMFLSTDPVLASILNMSISILLMGGILYYRPYVVWSSNIVMAMTQFQLILTLWVGLVLVLVAETGQNLINQDLMINVMLSVNLVGVIFTGYIMFEEASKRSRQEVAIAEAERQAKITKAVKGLWRKAYNYAVYETQMNGTYRTRFSVPAIFEELRRHQLEVKAQADKDTVERVLKDKHNINMSDDALAMAAKLGLRCPSAKKSTYHDNAAELFSTVPNVPVIARRRLKPVRKRSNSTFMELMISKPTPQSTPLPPVVIAPPAVKQLGHVYPKNQVVPLPPYNQTPPCSHENPSRQRNLSTLIPRSLTPTSLYIEKCIEMNLVPEPIMKKAREKCIDGRLNLSIGDQLLSALSQSLAKIDTLTSINLKGNRLTDESMSTLLPALLESSVKELDLSWNGLALRGITHILPLITASHSPLVDLNLENNCLGDKPIVLLSTALTESRHLTRLNLSQCNIGHQGAIALGKALKYTLSLLELHVSWNKIRGVGAAQLALGLQECSSLKTFDVSWNSFASISSQEALVALCSAFQTNRTLTHLDLSHNRLCEKDCTLLSDGLANNTTLRGLHLSGNELHVDAYGFIIPDATQNDPAKAHIFTRIGSGTRVDKAMAWEKRSNCWICECWVETRITWKQLGRKPSEVLLRAEFDYWQPHHLFPCAHDPTLWEIYRMVPPGTSQFYIVVDDLSKTTEAHCTKAFEHRIWGGISNKPKDVMLPSMVNTITVDAKDSFVNTLANPRAITPTPGRVEDWFTKSVFVNYRQDTPVTLSEAFVGDWNISRMSKISKDASELEQIKAYLLTQFHILKEVFRHYAINGGTDPFTLGSNAFSDFLADCEIVDNNTCTRAEVEMCFIASSSSGPKAKWNTRRSLYRFQFIETIAFLSISKFVKSKRVTSTVEALKLMMNNHIIPKASYHDSQAYRMKPLYTPVIDLIFKDHLQLLKEVFSMFAGSIEKGDPRFKRLTFAEFMSMCEHSGLIDEGLATREVKLAIVRAKETEAFDPTGDGEEWSEEWKKVGFNEFIEACARIADAKDLTTFYNKVKTNGDTNDLFDILSSKPREWGAYGNLALKLPVVLKQICLPLSKARKMSIAPLMLKQIALVTAKTTNTAAI</sequence>
<evidence type="ECO:0000256" key="5">
    <source>
        <dbReference type="ARBA" id="ARBA00022729"/>
    </source>
</evidence>
<keyword evidence="7 9" id="KW-1015">Disulfide bond</keyword>
<feature type="transmembrane region" description="Helical" evidence="11">
    <location>
        <begin position="3136"/>
        <end position="3159"/>
    </location>
</feature>
<evidence type="ECO:0000256" key="6">
    <source>
        <dbReference type="ARBA" id="ARBA00023136"/>
    </source>
</evidence>
<feature type="domain" description="Fibronectin type-III" evidence="14">
    <location>
        <begin position="848"/>
        <end position="929"/>
    </location>
</feature>
<organism evidence="15 16">
    <name type="scientific">Thraustotheca clavata</name>
    <dbReference type="NCBI Taxonomy" id="74557"/>
    <lineage>
        <taxon>Eukaryota</taxon>
        <taxon>Sar</taxon>
        <taxon>Stramenopiles</taxon>
        <taxon>Oomycota</taxon>
        <taxon>Saprolegniomycetes</taxon>
        <taxon>Saprolegniales</taxon>
        <taxon>Achlyaceae</taxon>
        <taxon>Thraustotheca</taxon>
    </lineage>
</organism>
<evidence type="ECO:0000313" key="16">
    <source>
        <dbReference type="Proteomes" id="UP000243217"/>
    </source>
</evidence>
<feature type="domain" description="Fibronectin type-III" evidence="14">
    <location>
        <begin position="659"/>
        <end position="750"/>
    </location>
</feature>
<feature type="non-terminal residue" evidence="15">
    <location>
        <position position="1"/>
    </location>
</feature>
<dbReference type="SUPFAM" id="SSF52047">
    <property type="entry name" value="RNI-like"/>
    <property type="match status" value="1"/>
</dbReference>
<evidence type="ECO:0000256" key="2">
    <source>
        <dbReference type="ARBA" id="ARBA00004442"/>
    </source>
</evidence>
<dbReference type="InterPro" id="IPR002049">
    <property type="entry name" value="LE_dom"/>
</dbReference>
<dbReference type="InterPro" id="IPR003368">
    <property type="entry name" value="POMP_repeat"/>
</dbReference>
<feature type="region of interest" description="Disordered" evidence="10">
    <location>
        <begin position="640"/>
        <end position="664"/>
    </location>
</feature>
<evidence type="ECO:0000256" key="4">
    <source>
        <dbReference type="ARBA" id="ARBA00022525"/>
    </source>
</evidence>
<dbReference type="Proteomes" id="UP000243217">
    <property type="component" value="Unassembled WGS sequence"/>
</dbReference>
<protein>
    <submittedName>
        <fullName evidence="15">Uncharacterized protein</fullName>
    </submittedName>
</protein>
<feature type="disulfide bond" evidence="9">
    <location>
        <begin position="1079"/>
        <end position="1088"/>
    </location>
</feature>
<dbReference type="SUPFAM" id="SSF49854">
    <property type="entry name" value="Spermadhesin, CUB domain"/>
    <property type="match status" value="1"/>
</dbReference>
<dbReference type="STRING" id="74557.A0A1W0ACN6"/>
<dbReference type="PROSITE" id="PS01180">
    <property type="entry name" value="CUB"/>
    <property type="match status" value="1"/>
</dbReference>
<dbReference type="OrthoDB" id="120976at2759"/>
<dbReference type="Gene3D" id="2.60.120.290">
    <property type="entry name" value="Spermadhesin, CUB domain"/>
    <property type="match status" value="1"/>
</dbReference>
<dbReference type="PROSITE" id="PS50026">
    <property type="entry name" value="EGF_3"/>
    <property type="match status" value="1"/>
</dbReference>
<dbReference type="InterPro" id="IPR036116">
    <property type="entry name" value="FN3_sf"/>
</dbReference>
<dbReference type="Pfam" id="PF13516">
    <property type="entry name" value="LRR_6"/>
    <property type="match status" value="3"/>
</dbReference>
<evidence type="ECO:0000256" key="3">
    <source>
        <dbReference type="ARBA" id="ARBA00004613"/>
    </source>
</evidence>